<dbReference type="PANTHER" id="PTHR39173:SF1">
    <property type="entry name" value="ACETYLTRANSFERASE"/>
    <property type="match status" value="1"/>
</dbReference>
<proteinExistence type="predicted"/>
<dbReference type="CDD" id="cd04301">
    <property type="entry name" value="NAT_SF"/>
    <property type="match status" value="1"/>
</dbReference>
<sequence length="177" mass="19476">MPALILPTARVGHSYLAGVREFLAEGRGGPDDRSLFGNLIREAGHPDDTPAWLERALDFERRLTTHPPAHFVPSTTYWWTEDDTYLGRINLRAHLNEQLREIGGHIGYDVRPTARRQGHATAMLAAVLPHAAALGIDKALITCDAENTASRKVIEANGGVLEDERGGKLRFRVPTAP</sequence>
<dbReference type="EMBL" id="JAUEMJ010000009">
    <property type="protein sequence ID" value="MDN3242731.1"/>
    <property type="molecule type" value="Genomic_DNA"/>
</dbReference>
<dbReference type="PANTHER" id="PTHR39173">
    <property type="entry name" value="ACETYLTRANSFERASE"/>
    <property type="match status" value="1"/>
</dbReference>
<dbReference type="Gene3D" id="3.40.630.30">
    <property type="match status" value="1"/>
</dbReference>
<dbReference type="EC" id="2.3.1.-" evidence="2"/>
<name>A0ABT7YVR4_9ACTN</name>
<dbReference type="Pfam" id="PF13302">
    <property type="entry name" value="Acetyltransf_3"/>
    <property type="match status" value="1"/>
</dbReference>
<reference evidence="2" key="1">
    <citation type="submission" date="2023-06" db="EMBL/GenBank/DDBJ databases">
        <title>Gycomyces niveus sp.nov., a novel actinomycete isolated from soil in Shouguang.</title>
        <authorList>
            <person name="Yang X."/>
            <person name="Zhao J."/>
        </authorList>
    </citation>
    <scope>NUCLEOTIDE SEQUENCE</scope>
    <source>
        <strain evidence="2">NEAU C2</strain>
    </source>
</reference>
<evidence type="ECO:0000313" key="2">
    <source>
        <dbReference type="EMBL" id="MDN3242731.1"/>
    </source>
</evidence>
<dbReference type="PROSITE" id="PS51186">
    <property type="entry name" value="GNAT"/>
    <property type="match status" value="1"/>
</dbReference>
<keyword evidence="3" id="KW-1185">Reference proteome</keyword>
<dbReference type="Proteomes" id="UP001171902">
    <property type="component" value="Unassembled WGS sequence"/>
</dbReference>
<gene>
    <name evidence="2" type="ORF">QWI33_23610</name>
</gene>
<dbReference type="InterPro" id="IPR016181">
    <property type="entry name" value="Acyl_CoA_acyltransferase"/>
</dbReference>
<evidence type="ECO:0000313" key="3">
    <source>
        <dbReference type="Proteomes" id="UP001171902"/>
    </source>
</evidence>
<keyword evidence="2" id="KW-0012">Acyltransferase</keyword>
<dbReference type="SUPFAM" id="SSF55729">
    <property type="entry name" value="Acyl-CoA N-acyltransferases (Nat)"/>
    <property type="match status" value="1"/>
</dbReference>
<evidence type="ECO:0000259" key="1">
    <source>
        <dbReference type="PROSITE" id="PS51186"/>
    </source>
</evidence>
<protein>
    <submittedName>
        <fullName evidence="2">GNAT family N-acetyltransferase</fullName>
        <ecNumber evidence="2">2.3.1.-</ecNumber>
    </submittedName>
</protein>
<dbReference type="RefSeq" id="WP_289959416.1">
    <property type="nucleotide sequence ID" value="NZ_JAUEMJ010000009.1"/>
</dbReference>
<feature type="domain" description="N-acetyltransferase" evidence="1">
    <location>
        <begin position="38"/>
        <end position="176"/>
    </location>
</feature>
<organism evidence="2 3">
    <name type="scientific">Glycomyces tritici</name>
    <dbReference type="NCBI Taxonomy" id="2665176"/>
    <lineage>
        <taxon>Bacteria</taxon>
        <taxon>Bacillati</taxon>
        <taxon>Actinomycetota</taxon>
        <taxon>Actinomycetes</taxon>
        <taxon>Glycomycetales</taxon>
        <taxon>Glycomycetaceae</taxon>
        <taxon>Glycomyces</taxon>
    </lineage>
</organism>
<keyword evidence="2" id="KW-0808">Transferase</keyword>
<comment type="caution">
    <text evidence="2">The sequence shown here is derived from an EMBL/GenBank/DDBJ whole genome shotgun (WGS) entry which is preliminary data.</text>
</comment>
<accession>A0ABT7YVR4</accession>
<dbReference type="InterPro" id="IPR000182">
    <property type="entry name" value="GNAT_dom"/>
</dbReference>
<dbReference type="GO" id="GO:0016746">
    <property type="term" value="F:acyltransferase activity"/>
    <property type="evidence" value="ECO:0007669"/>
    <property type="project" value="UniProtKB-KW"/>
</dbReference>